<organism evidence="1 2">
    <name type="scientific">Kitasatospora viridis</name>
    <dbReference type="NCBI Taxonomy" id="281105"/>
    <lineage>
        <taxon>Bacteria</taxon>
        <taxon>Bacillati</taxon>
        <taxon>Actinomycetota</taxon>
        <taxon>Actinomycetes</taxon>
        <taxon>Kitasatosporales</taxon>
        <taxon>Streptomycetaceae</taxon>
        <taxon>Kitasatospora</taxon>
    </lineage>
</organism>
<gene>
    <name evidence="1" type="ORF">FHX73_13262</name>
</gene>
<proteinExistence type="predicted"/>
<protein>
    <recommendedName>
        <fullName evidence="3">Helix-turn-helix protein</fullName>
    </recommendedName>
</protein>
<evidence type="ECO:0000313" key="2">
    <source>
        <dbReference type="Proteomes" id="UP000317940"/>
    </source>
</evidence>
<keyword evidence="2" id="KW-1185">Reference proteome</keyword>
<comment type="caution">
    <text evidence="1">The sequence shown here is derived from an EMBL/GenBank/DDBJ whole genome shotgun (WGS) entry which is preliminary data.</text>
</comment>
<accession>A0A561TSY6</accession>
<dbReference type="SUPFAM" id="SSF47413">
    <property type="entry name" value="lambda repressor-like DNA-binding domains"/>
    <property type="match status" value="1"/>
</dbReference>
<evidence type="ECO:0008006" key="3">
    <source>
        <dbReference type="Google" id="ProtNLM"/>
    </source>
</evidence>
<reference evidence="1 2" key="1">
    <citation type="submission" date="2019-06" db="EMBL/GenBank/DDBJ databases">
        <title>Sequencing the genomes of 1000 actinobacteria strains.</title>
        <authorList>
            <person name="Klenk H.-P."/>
        </authorList>
    </citation>
    <scope>NUCLEOTIDE SEQUENCE [LARGE SCALE GENOMIC DNA]</scope>
    <source>
        <strain evidence="1 2">DSM 44826</strain>
    </source>
</reference>
<dbReference type="Proteomes" id="UP000317940">
    <property type="component" value="Unassembled WGS sequence"/>
</dbReference>
<evidence type="ECO:0000313" key="1">
    <source>
        <dbReference type="EMBL" id="TWF90218.1"/>
    </source>
</evidence>
<dbReference type="OrthoDB" id="3397450at2"/>
<dbReference type="EMBL" id="VIWT01000003">
    <property type="protein sequence ID" value="TWF90218.1"/>
    <property type="molecule type" value="Genomic_DNA"/>
</dbReference>
<dbReference type="InterPro" id="IPR010982">
    <property type="entry name" value="Lambda_DNA-bd_dom_sf"/>
</dbReference>
<sequence>MADVLRFGAGLARFLEHRGLAVPQLAERAGLGAGQLRAVLDGAEPGDAALRALAGALGLHAVDLFALAGVAAPQDLAPLDPGARRSVEHLVVDAVRCPEAQRLELLGLVRAVPQQRRPAEFELGPLAPVSGGPGGAVIRMLRYRNLHLTGMAKVLAFTTPTYLSAATYGVIGRGTEELTPRRITDFAAVLGFDARELAALTGVELTAEPEPPYPAAEYAAGLLWAARRLSAAQAEELAGTARAMARAQRNGGG</sequence>
<dbReference type="GO" id="GO:0003677">
    <property type="term" value="F:DNA binding"/>
    <property type="evidence" value="ECO:0007669"/>
    <property type="project" value="InterPro"/>
</dbReference>
<dbReference type="RefSeq" id="WP_145909440.1">
    <property type="nucleotide sequence ID" value="NZ_BAAAMZ010000001.1"/>
</dbReference>
<name>A0A561TSY6_9ACTN</name>
<dbReference type="AlphaFoldDB" id="A0A561TSY6"/>